<evidence type="ECO:0000256" key="3">
    <source>
        <dbReference type="ARBA" id="ARBA00022692"/>
    </source>
</evidence>
<sequence>MTDGLSNTMLALILFCVLTEAGREVCFKLASASDRRNIYLHPWTLTGVVFWGVELVAWTYVLAHVPLSIAFPLMASSYAVITIFSAILFRETVGLRHSIGVALISGGVICVGVSGL</sequence>
<name>A0A4Z1QUZ1_9HYPH</name>
<keyword evidence="5" id="KW-0472">Membrane</keyword>
<keyword evidence="2" id="KW-1003">Cell membrane</keyword>
<dbReference type="SUPFAM" id="SSF103481">
    <property type="entry name" value="Multidrug resistance efflux transporter EmrE"/>
    <property type="match status" value="1"/>
</dbReference>
<proteinExistence type="predicted"/>
<dbReference type="InterPro" id="IPR000390">
    <property type="entry name" value="Small_drug/metabolite_transptr"/>
</dbReference>
<dbReference type="GO" id="GO:0022857">
    <property type="term" value="F:transmembrane transporter activity"/>
    <property type="evidence" value="ECO:0007669"/>
    <property type="project" value="InterPro"/>
</dbReference>
<dbReference type="GO" id="GO:0005886">
    <property type="term" value="C:plasma membrane"/>
    <property type="evidence" value="ECO:0007669"/>
    <property type="project" value="UniProtKB-SubCell"/>
</dbReference>
<dbReference type="RefSeq" id="WP_137411800.1">
    <property type="nucleotide sequence ID" value="NZ_CP109969.1"/>
</dbReference>
<evidence type="ECO:0000256" key="1">
    <source>
        <dbReference type="ARBA" id="ARBA00004651"/>
    </source>
</evidence>
<protein>
    <submittedName>
        <fullName evidence="6">EamA family transporter</fullName>
    </submittedName>
</protein>
<comment type="subcellular location">
    <subcellularLocation>
        <location evidence="1">Cell membrane</location>
        <topology evidence="1">Multi-pass membrane protein</topology>
    </subcellularLocation>
</comment>
<dbReference type="OrthoDB" id="8371552at2"/>
<evidence type="ECO:0000313" key="6">
    <source>
        <dbReference type="EMBL" id="UYZ09586.1"/>
    </source>
</evidence>
<dbReference type="PANTHER" id="PTHR30561">
    <property type="entry name" value="SMR FAMILY PROTON-DEPENDENT DRUG EFFLUX TRANSPORTER SUGE"/>
    <property type="match status" value="1"/>
</dbReference>
<dbReference type="AlphaFoldDB" id="A0A4Z1QUZ1"/>
<evidence type="ECO:0000256" key="5">
    <source>
        <dbReference type="ARBA" id="ARBA00023136"/>
    </source>
</evidence>
<keyword evidence="3" id="KW-0812">Transmembrane</keyword>
<evidence type="ECO:0000256" key="4">
    <source>
        <dbReference type="ARBA" id="ARBA00022989"/>
    </source>
</evidence>
<dbReference type="Proteomes" id="UP000298735">
    <property type="component" value="Chromosome Linear"/>
</dbReference>
<gene>
    <name evidence="6" type="ORF">CFBP5507_18035</name>
</gene>
<evidence type="ECO:0000313" key="7">
    <source>
        <dbReference type="Proteomes" id="UP000298735"/>
    </source>
</evidence>
<dbReference type="EMBL" id="CP109969">
    <property type="protein sequence ID" value="UYZ09586.1"/>
    <property type="molecule type" value="Genomic_DNA"/>
</dbReference>
<dbReference type="PANTHER" id="PTHR30561:SF9">
    <property type="entry name" value="4-AMINO-4-DEOXY-L-ARABINOSE-PHOSPHOUNDECAPRENOL FLIPPASE SUBUNIT ARNF-RELATED"/>
    <property type="match status" value="1"/>
</dbReference>
<accession>A0A4Z1QUZ1</accession>
<evidence type="ECO:0000256" key="2">
    <source>
        <dbReference type="ARBA" id="ARBA00022475"/>
    </source>
</evidence>
<organism evidence="6 7">
    <name type="scientific">Agrobacterium salinitolerans</name>
    <dbReference type="NCBI Taxonomy" id="1183413"/>
    <lineage>
        <taxon>Bacteria</taxon>
        <taxon>Pseudomonadati</taxon>
        <taxon>Pseudomonadota</taxon>
        <taxon>Alphaproteobacteria</taxon>
        <taxon>Hyphomicrobiales</taxon>
        <taxon>Rhizobiaceae</taxon>
        <taxon>Rhizobium/Agrobacterium group</taxon>
        <taxon>Agrobacterium</taxon>
    </lineage>
</organism>
<dbReference type="InterPro" id="IPR037185">
    <property type="entry name" value="EmrE-like"/>
</dbReference>
<keyword evidence="4" id="KW-1133">Transmembrane helix</keyword>
<reference evidence="6" key="1">
    <citation type="submission" date="2022-10" db="EMBL/GenBank/DDBJ databases">
        <title>Complete genome sequence of Agrobacterium salinitolerans CFBP5507.</title>
        <authorList>
            <person name="Tchabashvili S."/>
            <person name="Yen H.-C."/>
            <person name="Haryono M."/>
            <person name="Lin Y.-C."/>
            <person name="Lai E.-M."/>
            <person name="Kuo C.-H."/>
        </authorList>
    </citation>
    <scope>NUCLEOTIDE SEQUENCE</scope>
    <source>
        <strain evidence="6">CFBP5507</strain>
    </source>
</reference>
<dbReference type="KEGG" id="asal:CFBP5507_18035"/>
<dbReference type="Gene3D" id="1.10.3730.20">
    <property type="match status" value="1"/>
</dbReference>